<evidence type="ECO:0000313" key="3">
    <source>
        <dbReference type="Proteomes" id="UP001472677"/>
    </source>
</evidence>
<dbReference type="Proteomes" id="UP001472677">
    <property type="component" value="Unassembled WGS sequence"/>
</dbReference>
<reference evidence="2 3" key="1">
    <citation type="journal article" date="2024" name="G3 (Bethesda)">
        <title>Genome assembly of Hibiscus sabdariffa L. provides insights into metabolisms of medicinal natural products.</title>
        <authorList>
            <person name="Kim T."/>
        </authorList>
    </citation>
    <scope>NUCLEOTIDE SEQUENCE [LARGE SCALE GENOMIC DNA]</scope>
    <source>
        <strain evidence="2">TK-2024</strain>
        <tissue evidence="2">Old leaves</tissue>
    </source>
</reference>
<feature type="region of interest" description="Disordered" evidence="1">
    <location>
        <begin position="32"/>
        <end position="54"/>
    </location>
</feature>
<proteinExistence type="predicted"/>
<sequence>MHQACKATEAGNKPRTLNAIPIQGLRNVERDLQGWPRPSTTKGNRQRTGDARAGRALGRVKGEPLTEINRAALTC</sequence>
<protein>
    <submittedName>
        <fullName evidence="2">Uncharacterized protein</fullName>
    </submittedName>
</protein>
<keyword evidence="3" id="KW-1185">Reference proteome</keyword>
<evidence type="ECO:0000313" key="2">
    <source>
        <dbReference type="EMBL" id="KAK8572955.1"/>
    </source>
</evidence>
<gene>
    <name evidence="2" type="ORF">V6N12_028995</name>
</gene>
<evidence type="ECO:0000256" key="1">
    <source>
        <dbReference type="SAM" id="MobiDB-lite"/>
    </source>
</evidence>
<comment type="caution">
    <text evidence="2">The sequence shown here is derived from an EMBL/GenBank/DDBJ whole genome shotgun (WGS) entry which is preliminary data.</text>
</comment>
<name>A0ABR2F7G9_9ROSI</name>
<organism evidence="2 3">
    <name type="scientific">Hibiscus sabdariffa</name>
    <name type="common">roselle</name>
    <dbReference type="NCBI Taxonomy" id="183260"/>
    <lineage>
        <taxon>Eukaryota</taxon>
        <taxon>Viridiplantae</taxon>
        <taxon>Streptophyta</taxon>
        <taxon>Embryophyta</taxon>
        <taxon>Tracheophyta</taxon>
        <taxon>Spermatophyta</taxon>
        <taxon>Magnoliopsida</taxon>
        <taxon>eudicotyledons</taxon>
        <taxon>Gunneridae</taxon>
        <taxon>Pentapetalae</taxon>
        <taxon>rosids</taxon>
        <taxon>malvids</taxon>
        <taxon>Malvales</taxon>
        <taxon>Malvaceae</taxon>
        <taxon>Malvoideae</taxon>
        <taxon>Hibiscus</taxon>
    </lineage>
</organism>
<dbReference type="EMBL" id="JBBPBM010000008">
    <property type="protein sequence ID" value="KAK8572955.1"/>
    <property type="molecule type" value="Genomic_DNA"/>
</dbReference>
<accession>A0ABR2F7G9</accession>